<dbReference type="InParanoid" id="A0A0C3GVN1"/>
<dbReference type="EMBL" id="KN832890">
    <property type="protein sequence ID" value="KIM94386.1"/>
    <property type="molecule type" value="Genomic_DNA"/>
</dbReference>
<dbReference type="STRING" id="913774.A0A0C3GVN1"/>
<accession>A0A0C3GVN1</accession>
<dbReference type="HOGENOM" id="CLU_047586_0_0_1"/>
<feature type="domain" description="AB hydrolase-1" evidence="1">
    <location>
        <begin position="63"/>
        <end position="305"/>
    </location>
</feature>
<dbReference type="PANTHER" id="PTHR43194:SF2">
    <property type="entry name" value="PEROXISOMAL MEMBRANE PROTEIN LPX1"/>
    <property type="match status" value="1"/>
</dbReference>
<organism evidence="2 3">
    <name type="scientific">Oidiodendron maius (strain Zn)</name>
    <dbReference type="NCBI Taxonomy" id="913774"/>
    <lineage>
        <taxon>Eukaryota</taxon>
        <taxon>Fungi</taxon>
        <taxon>Dikarya</taxon>
        <taxon>Ascomycota</taxon>
        <taxon>Pezizomycotina</taxon>
        <taxon>Leotiomycetes</taxon>
        <taxon>Leotiomycetes incertae sedis</taxon>
        <taxon>Myxotrichaceae</taxon>
        <taxon>Oidiodendron</taxon>
    </lineage>
</organism>
<dbReference type="SUPFAM" id="SSF53474">
    <property type="entry name" value="alpha/beta-Hydrolases"/>
    <property type="match status" value="1"/>
</dbReference>
<evidence type="ECO:0000313" key="2">
    <source>
        <dbReference type="EMBL" id="KIM94386.1"/>
    </source>
</evidence>
<feature type="non-terminal residue" evidence="2">
    <location>
        <position position="308"/>
    </location>
</feature>
<dbReference type="InterPro" id="IPR029058">
    <property type="entry name" value="AB_hydrolase_fold"/>
</dbReference>
<dbReference type="Proteomes" id="UP000054321">
    <property type="component" value="Unassembled WGS sequence"/>
</dbReference>
<name>A0A0C3GVN1_OIDMZ</name>
<feature type="non-terminal residue" evidence="2">
    <location>
        <position position="1"/>
    </location>
</feature>
<dbReference type="InterPro" id="IPR050228">
    <property type="entry name" value="Carboxylesterase_BioH"/>
</dbReference>
<dbReference type="OrthoDB" id="408373at2759"/>
<reference evidence="3" key="2">
    <citation type="submission" date="2015-01" db="EMBL/GenBank/DDBJ databases">
        <title>Evolutionary Origins and Diversification of the Mycorrhizal Mutualists.</title>
        <authorList>
            <consortium name="DOE Joint Genome Institute"/>
            <consortium name="Mycorrhizal Genomics Consortium"/>
            <person name="Kohler A."/>
            <person name="Kuo A."/>
            <person name="Nagy L.G."/>
            <person name="Floudas D."/>
            <person name="Copeland A."/>
            <person name="Barry K.W."/>
            <person name="Cichocki N."/>
            <person name="Veneault-Fourrey C."/>
            <person name="LaButti K."/>
            <person name="Lindquist E.A."/>
            <person name="Lipzen A."/>
            <person name="Lundell T."/>
            <person name="Morin E."/>
            <person name="Murat C."/>
            <person name="Riley R."/>
            <person name="Ohm R."/>
            <person name="Sun H."/>
            <person name="Tunlid A."/>
            <person name="Henrissat B."/>
            <person name="Grigoriev I.V."/>
            <person name="Hibbett D.S."/>
            <person name="Martin F."/>
        </authorList>
    </citation>
    <scope>NUCLEOTIDE SEQUENCE [LARGE SCALE GENOMIC DNA]</scope>
    <source>
        <strain evidence="3">Zn</strain>
    </source>
</reference>
<dbReference type="PANTHER" id="PTHR43194">
    <property type="entry name" value="HYDROLASE ALPHA/BETA FOLD FAMILY"/>
    <property type="match status" value="1"/>
</dbReference>
<dbReference type="AlphaFoldDB" id="A0A0C3GVN1"/>
<dbReference type="Gene3D" id="3.40.50.1820">
    <property type="entry name" value="alpha/beta hydrolase"/>
    <property type="match status" value="1"/>
</dbReference>
<dbReference type="InterPro" id="IPR000073">
    <property type="entry name" value="AB_hydrolase_1"/>
</dbReference>
<proteinExistence type="predicted"/>
<sequence length="308" mass="33768">LPRPIQLNGQVSIPPPPAEDFNALFGGVLPSAQTVTSYWGITTYYLIRPSHPNPSTSDPPRRVVLIHGIGTPAIGLLPLATRLAAASIPTTVLIYDLWGHGLSSTPLTAHVPGLFHSQILSLLSHLQWTSAHFLGYSMGGIVAASFVQYHASHIESLVLVAPVGLLRKSDLSAWTRFIRWGGWGWGWEGISAKDVYAFVGRGPVEEGWEKKFKEQGLDAIPRDAVQMWEREKHSGHMASLVSSYRYVGIYDSHDIYASIAKSNIKTLTLLGENDVFFSAEYMKKELESLTWMGKVQVVNGVGHGVVAE</sequence>
<reference evidence="2 3" key="1">
    <citation type="submission" date="2014-04" db="EMBL/GenBank/DDBJ databases">
        <authorList>
            <consortium name="DOE Joint Genome Institute"/>
            <person name="Kuo A."/>
            <person name="Martino E."/>
            <person name="Perotto S."/>
            <person name="Kohler A."/>
            <person name="Nagy L.G."/>
            <person name="Floudas D."/>
            <person name="Copeland A."/>
            <person name="Barry K.W."/>
            <person name="Cichocki N."/>
            <person name="Veneault-Fourrey C."/>
            <person name="LaButti K."/>
            <person name="Lindquist E.A."/>
            <person name="Lipzen A."/>
            <person name="Lundell T."/>
            <person name="Morin E."/>
            <person name="Murat C."/>
            <person name="Sun H."/>
            <person name="Tunlid A."/>
            <person name="Henrissat B."/>
            <person name="Grigoriev I.V."/>
            <person name="Hibbett D.S."/>
            <person name="Martin F."/>
            <person name="Nordberg H.P."/>
            <person name="Cantor M.N."/>
            <person name="Hua S.X."/>
        </authorList>
    </citation>
    <scope>NUCLEOTIDE SEQUENCE [LARGE SCALE GENOMIC DNA]</scope>
    <source>
        <strain evidence="2 3">Zn</strain>
    </source>
</reference>
<gene>
    <name evidence="2" type="ORF">OIDMADRAFT_71256</name>
</gene>
<dbReference type="Pfam" id="PF00561">
    <property type="entry name" value="Abhydrolase_1"/>
    <property type="match status" value="1"/>
</dbReference>
<keyword evidence="3" id="KW-1185">Reference proteome</keyword>
<evidence type="ECO:0000259" key="1">
    <source>
        <dbReference type="Pfam" id="PF00561"/>
    </source>
</evidence>
<protein>
    <recommendedName>
        <fullName evidence="1">AB hydrolase-1 domain-containing protein</fullName>
    </recommendedName>
</protein>
<evidence type="ECO:0000313" key="3">
    <source>
        <dbReference type="Proteomes" id="UP000054321"/>
    </source>
</evidence>